<proteinExistence type="inferred from homology"/>
<keyword evidence="8" id="KW-1185">Reference proteome</keyword>
<evidence type="ECO:0000313" key="7">
    <source>
        <dbReference type="EMBL" id="NIK87416.1"/>
    </source>
</evidence>
<dbReference type="RefSeq" id="WP_167080999.1">
    <property type="nucleotide sequence ID" value="NZ_BAAADC010000001.1"/>
</dbReference>
<evidence type="ECO:0000313" key="8">
    <source>
        <dbReference type="Proteomes" id="UP000570514"/>
    </source>
</evidence>
<dbReference type="InterPro" id="IPR036188">
    <property type="entry name" value="FAD/NAD-bd_sf"/>
</dbReference>
<comment type="similarity">
    <text evidence="2">Belongs to the GMC oxidoreductase family.</text>
</comment>
<dbReference type="EMBL" id="JAASRM010000001">
    <property type="protein sequence ID" value="NIK87416.1"/>
    <property type="molecule type" value="Genomic_DNA"/>
</dbReference>
<sequence>MSAFIDARTVPEGTVLTPDLVIIGGGPAGISIALALANTNLKVVLLESGGMSFEAPTQDLYNGKKEGVTYLGLQASRMRFLGGGTNIWGGWSRPMDPIEFEERAWMPHSGWPFGLEAIKPYYPRAQVLCEAGEWLYEKAENWSQSEMPTLTLGEGGVANRWFEFSRMRGSVLPTHFGERYAEDLKKVRNLTTYLHANVTRLGLASNGAKIDEIDVATLTGRHFKVKPKAAVLATGAIETARLMLASNDVNKAGVGNENDVVGRYFADHPIPRDIATMVLFDGKLAPYYLNPQEMHGAILRTGLFPSEKYRRSAGRLDSSITVETPTKLDDLGKAAVAQTAKALGVESSHAMAFTLGGGCEVTPDPDCRITLDTARDPLGMPRIKLSMKLSDSDLNHFRETLKELGRQLLVSRVGMVRLNMKERSQWLNGIDWGNHHMGTARAHVDPKKGVVDADLKVHGIANLFLAGSSVYTTYGAVNPTLSIVAMALRLADHLKGKLK</sequence>
<dbReference type="InterPro" id="IPR007867">
    <property type="entry name" value="GMC_OxRtase_C"/>
</dbReference>
<dbReference type="PANTHER" id="PTHR42784:SF1">
    <property type="entry name" value="PYRANOSE 2-OXIDASE"/>
    <property type="match status" value="1"/>
</dbReference>
<evidence type="ECO:0000256" key="3">
    <source>
        <dbReference type="ARBA" id="ARBA00022630"/>
    </source>
</evidence>
<keyword evidence="4" id="KW-0274">FAD</keyword>
<dbReference type="PRINTS" id="PR00469">
    <property type="entry name" value="PNDRDTASEII"/>
</dbReference>
<feature type="domain" description="Glucose-methanol-choline oxidoreductase C-terminal" evidence="6">
    <location>
        <begin position="363"/>
        <end position="487"/>
    </location>
</feature>
<dbReference type="Gene3D" id="3.50.50.60">
    <property type="entry name" value="FAD/NAD(P)-binding domain"/>
    <property type="match status" value="2"/>
</dbReference>
<dbReference type="PANTHER" id="PTHR42784">
    <property type="entry name" value="PYRANOSE 2-OXIDASE"/>
    <property type="match status" value="1"/>
</dbReference>
<evidence type="ECO:0000256" key="2">
    <source>
        <dbReference type="ARBA" id="ARBA00010790"/>
    </source>
</evidence>
<evidence type="ECO:0000256" key="5">
    <source>
        <dbReference type="ARBA" id="ARBA00023002"/>
    </source>
</evidence>
<accession>A0A846MVL5</accession>
<dbReference type="SUPFAM" id="SSF51905">
    <property type="entry name" value="FAD/NAD(P)-binding domain"/>
    <property type="match status" value="1"/>
</dbReference>
<organism evidence="7 8">
    <name type="scientific">Rhizomicrobium palustre</name>
    <dbReference type="NCBI Taxonomy" id="189966"/>
    <lineage>
        <taxon>Bacteria</taxon>
        <taxon>Pseudomonadati</taxon>
        <taxon>Pseudomonadota</taxon>
        <taxon>Alphaproteobacteria</taxon>
        <taxon>Micropepsales</taxon>
        <taxon>Micropepsaceae</taxon>
        <taxon>Rhizomicrobium</taxon>
    </lineage>
</organism>
<comment type="cofactor">
    <cofactor evidence="1">
        <name>FAD</name>
        <dbReference type="ChEBI" id="CHEBI:57692"/>
    </cofactor>
</comment>
<dbReference type="Pfam" id="PF05199">
    <property type="entry name" value="GMC_oxred_C"/>
    <property type="match status" value="1"/>
</dbReference>
<dbReference type="Pfam" id="PF05834">
    <property type="entry name" value="Lycopene_cycl"/>
    <property type="match status" value="1"/>
</dbReference>
<comment type="caution">
    <text evidence="7">The sequence shown here is derived from an EMBL/GenBank/DDBJ whole genome shotgun (WGS) entry which is preliminary data.</text>
</comment>
<reference evidence="7 8" key="1">
    <citation type="submission" date="2020-03" db="EMBL/GenBank/DDBJ databases">
        <title>Genomic Encyclopedia of Type Strains, Phase IV (KMG-IV): sequencing the most valuable type-strain genomes for metagenomic binning, comparative biology and taxonomic classification.</title>
        <authorList>
            <person name="Goeker M."/>
        </authorList>
    </citation>
    <scope>NUCLEOTIDE SEQUENCE [LARGE SCALE GENOMIC DNA]</scope>
    <source>
        <strain evidence="7 8">DSM 19867</strain>
    </source>
</reference>
<dbReference type="GO" id="GO:0016614">
    <property type="term" value="F:oxidoreductase activity, acting on CH-OH group of donors"/>
    <property type="evidence" value="ECO:0007669"/>
    <property type="project" value="InterPro"/>
</dbReference>
<evidence type="ECO:0000256" key="1">
    <source>
        <dbReference type="ARBA" id="ARBA00001974"/>
    </source>
</evidence>
<dbReference type="InterPro" id="IPR051473">
    <property type="entry name" value="P2Ox-like"/>
</dbReference>
<dbReference type="Proteomes" id="UP000570514">
    <property type="component" value="Unassembled WGS sequence"/>
</dbReference>
<name>A0A846MVL5_9PROT</name>
<keyword evidence="5" id="KW-0560">Oxidoreductase</keyword>
<gene>
    <name evidence="7" type="ORF">FHS83_000734</name>
</gene>
<protein>
    <submittedName>
        <fullName evidence="7">Choline dehydrogenase-like flavoprotein</fullName>
    </submittedName>
</protein>
<evidence type="ECO:0000259" key="6">
    <source>
        <dbReference type="Pfam" id="PF05199"/>
    </source>
</evidence>
<evidence type="ECO:0000256" key="4">
    <source>
        <dbReference type="ARBA" id="ARBA00022827"/>
    </source>
</evidence>
<dbReference type="AlphaFoldDB" id="A0A846MVL5"/>
<keyword evidence="3" id="KW-0285">Flavoprotein</keyword>